<feature type="transmembrane region" description="Helical" evidence="1">
    <location>
        <begin position="112"/>
        <end position="137"/>
    </location>
</feature>
<feature type="transmembrane region" description="Helical" evidence="1">
    <location>
        <begin position="299"/>
        <end position="316"/>
    </location>
</feature>
<keyword evidence="1" id="KW-0472">Membrane</keyword>
<keyword evidence="1" id="KW-0812">Transmembrane</keyword>
<name>A0A1F4YGN6_9BACT</name>
<accession>A0A1F4YGN6</accession>
<reference evidence="2 3" key="1">
    <citation type="journal article" date="2016" name="Nat. Commun.">
        <title>Thousands of microbial genomes shed light on interconnected biogeochemical processes in an aquifer system.</title>
        <authorList>
            <person name="Anantharaman K."/>
            <person name="Brown C.T."/>
            <person name="Hug L.A."/>
            <person name="Sharon I."/>
            <person name="Castelle C.J."/>
            <person name="Probst A.J."/>
            <person name="Thomas B.C."/>
            <person name="Singh A."/>
            <person name="Wilkins M.J."/>
            <person name="Karaoz U."/>
            <person name="Brodie E.L."/>
            <person name="Williams K.H."/>
            <person name="Hubbard S.S."/>
            <person name="Banfield J.F."/>
        </authorList>
    </citation>
    <scope>NUCLEOTIDE SEQUENCE [LARGE SCALE GENOMIC DNA]</scope>
</reference>
<sequence length="484" mass="53617">MVKSWAGWVHRNQFIVMVLLVTLVLRIPSLFEPYWYGDEGIYLTVGAAINSGRVLYRDIYDNKPPLLYLTAALARGEQYWFKLIAGIWSLTTVAVFYKLAGKIWGNGQTKKAAVLIFALLTTLPVWEGNIANAELFFLLPTVTAGLLLWNEKEIGKIFAGGVVLGMGALWKAPVLAEAVVWIFVWLGQAWRKELTMEKLVVRCVSLGVGALVPLIASWVALTKFGAGEAYVSAAWMQNLPYLSSWQMGTGLGLFSVKGRLAATAAVSLLAVWLNGGILALWGLWTIFAATLSGRPYPHYLLQAAGATALAITSLGWGSRRERLVGGGVITLLVGTILMFKFWTYPTAGYYVNFLEWTLGQKSQEQYFEWFGGGVNRNYEIARVIMSGSRAQDRIFVWGDEPMIYALAKRLPEGKYTVAYHIKFYGVEAETMQALTASPPRYIVETSDMAGLPGLESLVNSRYKLEKEVGGANIYRRVLSLSLKD</sequence>
<evidence type="ECO:0000256" key="1">
    <source>
        <dbReference type="SAM" id="Phobius"/>
    </source>
</evidence>
<feature type="transmembrane region" description="Helical" evidence="1">
    <location>
        <begin position="79"/>
        <end position="100"/>
    </location>
</feature>
<feature type="transmembrane region" description="Helical" evidence="1">
    <location>
        <begin position="239"/>
        <end position="256"/>
    </location>
</feature>
<protein>
    <recommendedName>
        <fullName evidence="4">Glycosyltransferase RgtA/B/C/D-like domain-containing protein</fullName>
    </recommendedName>
</protein>
<organism evidence="2 3">
    <name type="scientific">Candidatus Amesbacteria bacterium RIFCSPHIGHO2_01_FULL_48_32b</name>
    <dbReference type="NCBI Taxonomy" id="1797253"/>
    <lineage>
        <taxon>Bacteria</taxon>
        <taxon>Candidatus Amesiibacteriota</taxon>
    </lineage>
</organism>
<feature type="transmembrane region" description="Helical" evidence="1">
    <location>
        <begin position="157"/>
        <end position="187"/>
    </location>
</feature>
<dbReference type="AlphaFoldDB" id="A0A1F4YGN6"/>
<dbReference type="Proteomes" id="UP000178176">
    <property type="component" value="Unassembled WGS sequence"/>
</dbReference>
<feature type="transmembrane region" description="Helical" evidence="1">
    <location>
        <begin position="12"/>
        <end position="31"/>
    </location>
</feature>
<feature type="transmembrane region" description="Helical" evidence="1">
    <location>
        <begin position="199"/>
        <end position="219"/>
    </location>
</feature>
<evidence type="ECO:0008006" key="4">
    <source>
        <dbReference type="Google" id="ProtNLM"/>
    </source>
</evidence>
<proteinExistence type="predicted"/>
<feature type="transmembrane region" description="Helical" evidence="1">
    <location>
        <begin position="323"/>
        <end position="342"/>
    </location>
</feature>
<feature type="transmembrane region" description="Helical" evidence="1">
    <location>
        <begin position="268"/>
        <end position="287"/>
    </location>
</feature>
<keyword evidence="1" id="KW-1133">Transmembrane helix</keyword>
<dbReference type="EMBL" id="MEXH01000002">
    <property type="protein sequence ID" value="OGC93092.1"/>
    <property type="molecule type" value="Genomic_DNA"/>
</dbReference>
<evidence type="ECO:0000313" key="3">
    <source>
        <dbReference type="Proteomes" id="UP000178176"/>
    </source>
</evidence>
<comment type="caution">
    <text evidence="2">The sequence shown here is derived from an EMBL/GenBank/DDBJ whole genome shotgun (WGS) entry which is preliminary data.</text>
</comment>
<evidence type="ECO:0000313" key="2">
    <source>
        <dbReference type="EMBL" id="OGC93092.1"/>
    </source>
</evidence>
<gene>
    <name evidence="2" type="ORF">A2876_00905</name>
</gene>